<organism evidence="2 3">
    <name type="scientific">Aliikangiella maris</name>
    <dbReference type="NCBI Taxonomy" id="3162458"/>
    <lineage>
        <taxon>Bacteria</taxon>
        <taxon>Pseudomonadati</taxon>
        <taxon>Pseudomonadota</taxon>
        <taxon>Gammaproteobacteria</taxon>
        <taxon>Oceanospirillales</taxon>
        <taxon>Pleioneaceae</taxon>
        <taxon>Aliikangiella</taxon>
    </lineage>
</organism>
<feature type="signal peptide" evidence="1">
    <location>
        <begin position="1"/>
        <end position="19"/>
    </location>
</feature>
<accession>A0ABV2BW76</accession>
<evidence type="ECO:0000313" key="3">
    <source>
        <dbReference type="Proteomes" id="UP001548189"/>
    </source>
</evidence>
<evidence type="ECO:0000256" key="1">
    <source>
        <dbReference type="SAM" id="SignalP"/>
    </source>
</evidence>
<dbReference type="Proteomes" id="UP001548189">
    <property type="component" value="Unassembled WGS sequence"/>
</dbReference>
<protein>
    <recommendedName>
        <fullName evidence="4">Erythromycin esterase family protein</fullName>
    </recommendedName>
</protein>
<evidence type="ECO:0008006" key="4">
    <source>
        <dbReference type="Google" id="ProtNLM"/>
    </source>
</evidence>
<sequence length="420" mass="48502">MNKIILCFLIISMSAYSIADEKKELSTKNDYQEVLLEVNKVGAEINKNIQGKNIVEKINYLEMLLDKYADNSLLLDFIKQNISFYYSLAGLHQKVLENEYRDWEGKSPPDKLVGYKTKDAVNEILKHAKDHRIVMVNEAHHIAQHRVLTYRLLPKLWEQGYRYFAAEAFGKSAAMELEKGYVSHEVGYYTVESLYANLVLKAKEIGFEIISYDMHKPSKLNTTDERETDSALIIKEKVFDKDPKAKIIIHVGFAHINEETWLASKLKEMTGLETFTIDQTTRTEKINVKYEHSSYTKAVEDTKLKYPFVFVKDDKIWSSGENKSDITAFWPRTIYVDGRPEWASLGRKKYNISSKDCENSYPCIIEVFKFKHKDEVPLDKIVILSPQDNKAVFLSPGKNTLVITNANNKQVEKVVMHNES</sequence>
<keyword evidence="1" id="KW-0732">Signal</keyword>
<dbReference type="EMBL" id="JBEVCJ010000018">
    <property type="protein sequence ID" value="MET1256180.1"/>
    <property type="molecule type" value="Genomic_DNA"/>
</dbReference>
<comment type="caution">
    <text evidence="2">The sequence shown here is derived from an EMBL/GenBank/DDBJ whole genome shotgun (WGS) entry which is preliminary data.</text>
</comment>
<evidence type="ECO:0000313" key="2">
    <source>
        <dbReference type="EMBL" id="MET1256180.1"/>
    </source>
</evidence>
<name>A0ABV2BW76_9GAMM</name>
<gene>
    <name evidence="2" type="ORF">ABVT43_13655</name>
</gene>
<proteinExistence type="predicted"/>
<feature type="chain" id="PRO_5046199842" description="Erythromycin esterase family protein" evidence="1">
    <location>
        <begin position="20"/>
        <end position="420"/>
    </location>
</feature>
<dbReference type="RefSeq" id="WP_353896766.1">
    <property type="nucleotide sequence ID" value="NZ_JBEVCJ010000018.1"/>
</dbReference>
<reference evidence="2 3" key="1">
    <citation type="submission" date="2024-06" db="EMBL/GenBank/DDBJ databases">
        <authorList>
            <person name="Li F."/>
        </authorList>
    </citation>
    <scope>NUCLEOTIDE SEQUENCE [LARGE SCALE GENOMIC DNA]</scope>
    <source>
        <strain evidence="2 3">GXAS 311</strain>
    </source>
</reference>
<keyword evidence="3" id="KW-1185">Reference proteome</keyword>